<dbReference type="Pfam" id="PF18753">
    <property type="entry name" value="Nmad2"/>
    <property type="match status" value="1"/>
</dbReference>
<feature type="domain" description="Nucleotide modification associated" evidence="1">
    <location>
        <begin position="9"/>
        <end position="208"/>
    </location>
</feature>
<evidence type="ECO:0000313" key="2">
    <source>
        <dbReference type="EMBL" id="XBO74149.1"/>
    </source>
</evidence>
<dbReference type="AlphaFoldDB" id="A0AAU7KRD8"/>
<dbReference type="InterPro" id="IPR041180">
    <property type="entry name" value="Nmad2"/>
</dbReference>
<dbReference type="EMBL" id="CP098828">
    <property type="protein sequence ID" value="XBO74149.1"/>
    <property type="molecule type" value="Genomic_DNA"/>
</dbReference>
<protein>
    <recommendedName>
        <fullName evidence="1">Nucleotide modification associated domain-containing protein</fullName>
    </recommendedName>
</protein>
<proteinExistence type="predicted"/>
<accession>A0AAU7KRD8</accession>
<dbReference type="RefSeq" id="WP_348814675.1">
    <property type="nucleotide sequence ID" value="NZ_CP098828.1"/>
</dbReference>
<gene>
    <name evidence="2" type="ORF">NFG57_15145</name>
</gene>
<reference evidence="2" key="1">
    <citation type="submission" date="2022-06" db="EMBL/GenBank/DDBJ databases">
        <title>A novel DMS-producing enzyme.</title>
        <authorList>
            <person name="Zhang Y."/>
        </authorList>
    </citation>
    <scope>NUCLEOTIDE SEQUENCE</scope>
    <source>
        <strain evidence="2">H10-59</strain>
    </source>
</reference>
<evidence type="ECO:0000259" key="1">
    <source>
        <dbReference type="Pfam" id="PF18753"/>
    </source>
</evidence>
<organism evidence="2">
    <name type="scientific">Halomonas sp. H10-59</name>
    <dbReference type="NCBI Taxonomy" id="2950874"/>
    <lineage>
        <taxon>Bacteria</taxon>
        <taxon>Pseudomonadati</taxon>
        <taxon>Pseudomonadota</taxon>
        <taxon>Gammaproteobacteria</taxon>
        <taxon>Oceanospirillales</taxon>
        <taxon>Halomonadaceae</taxon>
        <taxon>Halomonas</taxon>
    </lineage>
</organism>
<name>A0AAU7KRD8_9GAMM</name>
<sequence>MLIERNSFLYSYPITRDFGFAPNPFHGYCTLATCKPNIRKSAEVGDWVIGVGGATLPSVRRKCIFLMKVTEKLDFEQYWNDKRFSLKKPIRNGSHLQMLGDNIYHKDMTGDWVQEDSHHSNPDGTMNVINRDIDTGRCDKVLVSECFIYFGAAAASIDLDSIRHFRIRDFKKTSLEVSEEARNMIESLVSQNISNWNQIVEDPCQFLYSHLRADQETGKIS</sequence>